<evidence type="ECO:0000313" key="2">
    <source>
        <dbReference type="EMBL" id="KAL3773492.1"/>
    </source>
</evidence>
<keyword evidence="3" id="KW-1185">Reference proteome</keyword>
<sequence length="543" mass="61988">MAVAVDETRRQLLANPKAYIDRNQWMKLLQDYGLPLNEDQRKELDDAIAAKKKKNFKERILHGDRVYPELYQLAKMLFHTYNLDDKAGKWFTKLPRNPSDAVHRMGKWIAANRTKVSLPDVHLHQDADLTDVMKMDGFEVNEVFYYLPQGLALTHFFGIWGVNMDALMKPVVDDVLRLTGILLTEEEMRDYIPDILGKRRNESGWQPLDAASSRAKAAWALLLRKFIDDEVNIALPDEFLAEDMQEKVDAKVGEGFYNNNATFNPNNGDRTKLAWNETRLKSVLQVGVSSYEKMMVKYQKGTGGGPGAPQNFIDWQNRHESYIVNYTNQKESEFYLTVVFMWDKQHNFPLKPSSGPMLPGVGIEDEDFGDTFGETNTPQPANTSTTQSRSDKRNKPSAGADISSAIKQLTTARQKSTTDLIKALVNGETSAEKSTSDKQYEMVGRISDMRKAIKESENDINESKAKRRRIEEKYADDPRKKGKKVKKINYEIKQQEIVRETLKTTMMQYTKELRRLNDEDNNGNDDSDCSDGNSSSSEDSTIE</sequence>
<organism evidence="2 3">
    <name type="scientific">Cyclotella atomus</name>
    <dbReference type="NCBI Taxonomy" id="382360"/>
    <lineage>
        <taxon>Eukaryota</taxon>
        <taxon>Sar</taxon>
        <taxon>Stramenopiles</taxon>
        <taxon>Ochrophyta</taxon>
        <taxon>Bacillariophyta</taxon>
        <taxon>Coscinodiscophyceae</taxon>
        <taxon>Thalassiosirophycidae</taxon>
        <taxon>Stephanodiscales</taxon>
        <taxon>Stephanodiscaceae</taxon>
        <taxon>Cyclotella</taxon>
    </lineage>
</organism>
<feature type="compositionally biased region" description="Polar residues" evidence="1">
    <location>
        <begin position="373"/>
        <end position="388"/>
    </location>
</feature>
<feature type="compositionally biased region" description="Low complexity" evidence="1">
    <location>
        <begin position="530"/>
        <end position="543"/>
    </location>
</feature>
<gene>
    <name evidence="2" type="ORF">ACHAWO_012753</name>
</gene>
<name>A0ABD3NBY6_9STRA</name>
<accession>A0ABD3NBY6</accession>
<evidence type="ECO:0000256" key="1">
    <source>
        <dbReference type="SAM" id="MobiDB-lite"/>
    </source>
</evidence>
<evidence type="ECO:0000313" key="3">
    <source>
        <dbReference type="Proteomes" id="UP001530400"/>
    </source>
</evidence>
<feature type="compositionally biased region" description="Acidic residues" evidence="1">
    <location>
        <begin position="519"/>
        <end position="529"/>
    </location>
</feature>
<comment type="caution">
    <text evidence="2">The sequence shown here is derived from an EMBL/GenBank/DDBJ whole genome shotgun (WGS) entry which is preliminary data.</text>
</comment>
<dbReference type="EMBL" id="JALLPJ020001231">
    <property type="protein sequence ID" value="KAL3773492.1"/>
    <property type="molecule type" value="Genomic_DNA"/>
</dbReference>
<reference evidence="2 3" key="1">
    <citation type="submission" date="2024-10" db="EMBL/GenBank/DDBJ databases">
        <title>Updated reference genomes for cyclostephanoid diatoms.</title>
        <authorList>
            <person name="Roberts W.R."/>
            <person name="Alverson A.J."/>
        </authorList>
    </citation>
    <scope>NUCLEOTIDE SEQUENCE [LARGE SCALE GENOMIC DNA]</scope>
    <source>
        <strain evidence="2 3">AJA010-31</strain>
    </source>
</reference>
<dbReference type="Proteomes" id="UP001530400">
    <property type="component" value="Unassembled WGS sequence"/>
</dbReference>
<proteinExistence type="predicted"/>
<feature type="compositionally biased region" description="Basic and acidic residues" evidence="1">
    <location>
        <begin position="455"/>
        <end position="479"/>
    </location>
</feature>
<dbReference type="AlphaFoldDB" id="A0ABD3NBY6"/>
<feature type="region of interest" description="Disordered" evidence="1">
    <location>
        <begin position="357"/>
        <end position="405"/>
    </location>
</feature>
<protein>
    <submittedName>
        <fullName evidence="2">Uncharacterized protein</fullName>
    </submittedName>
</protein>
<feature type="region of interest" description="Disordered" evidence="1">
    <location>
        <begin position="455"/>
        <end position="484"/>
    </location>
</feature>
<feature type="region of interest" description="Disordered" evidence="1">
    <location>
        <begin position="511"/>
        <end position="543"/>
    </location>
</feature>